<proteinExistence type="predicted"/>
<reference evidence="1 2" key="1">
    <citation type="journal article" date="2012" name="J. Bacteriol.">
        <title>Genome sequence of the cycloprodigiosin-producing bacterial strain Pseudoalteromonas rubra ATCC 29570(T).</title>
        <authorList>
            <person name="Xie B.B."/>
            <person name="Shu Y.L."/>
            <person name="Qin Q.L."/>
            <person name="Rong J.C."/>
            <person name="Zhang X.Y."/>
            <person name="Chen X.L."/>
            <person name="Zhou B.C."/>
            <person name="Zhang Y.Z."/>
        </authorList>
    </citation>
    <scope>NUCLEOTIDE SEQUENCE [LARGE SCALE GENOMIC DNA]</scope>
    <source>
        <strain evidence="1 2">DSM 6842</strain>
    </source>
</reference>
<evidence type="ECO:0000313" key="1">
    <source>
        <dbReference type="EMBL" id="KAF7781820.1"/>
    </source>
</evidence>
<dbReference type="AlphaFoldDB" id="A0A8T0C1P0"/>
<name>A0A8T0C1P0_9GAMM</name>
<gene>
    <name evidence="1" type="ORF">PRUB_b6009</name>
</gene>
<evidence type="ECO:0000313" key="2">
    <source>
        <dbReference type="Proteomes" id="UP000016480"/>
    </source>
</evidence>
<comment type="caution">
    <text evidence="1">The sequence shown here is derived from an EMBL/GenBank/DDBJ whole genome shotgun (WGS) entry which is preliminary data.</text>
</comment>
<dbReference type="Proteomes" id="UP000016480">
    <property type="component" value="Unassembled WGS sequence"/>
</dbReference>
<dbReference type="EMBL" id="AHCD03000044">
    <property type="protein sequence ID" value="KAF7781820.1"/>
    <property type="molecule type" value="Genomic_DNA"/>
</dbReference>
<accession>A0A8T0C1P0</accession>
<protein>
    <submittedName>
        <fullName evidence="1">Uncharacterized protein</fullName>
    </submittedName>
</protein>
<sequence length="35" mass="4038">MFDYCANQKAHAFLMNSVGKFLTNQLTVPDKGYRK</sequence>
<organism evidence="1 2">
    <name type="scientific">Pseudoalteromonas rubra</name>
    <dbReference type="NCBI Taxonomy" id="43658"/>
    <lineage>
        <taxon>Bacteria</taxon>
        <taxon>Pseudomonadati</taxon>
        <taxon>Pseudomonadota</taxon>
        <taxon>Gammaproteobacteria</taxon>
        <taxon>Alteromonadales</taxon>
        <taxon>Pseudoalteromonadaceae</taxon>
        <taxon>Pseudoalteromonas</taxon>
    </lineage>
</organism>